<organism evidence="3 4">
    <name type="scientific">Sphaeroforma arctica JP610</name>
    <dbReference type="NCBI Taxonomy" id="667725"/>
    <lineage>
        <taxon>Eukaryota</taxon>
        <taxon>Ichthyosporea</taxon>
        <taxon>Ichthyophonida</taxon>
        <taxon>Sphaeroforma</taxon>
    </lineage>
</organism>
<feature type="region of interest" description="Disordered" evidence="2">
    <location>
        <begin position="364"/>
        <end position="396"/>
    </location>
</feature>
<keyword evidence="4" id="KW-1185">Reference proteome</keyword>
<feature type="compositionally biased region" description="Basic and acidic residues" evidence="2">
    <location>
        <begin position="325"/>
        <end position="341"/>
    </location>
</feature>
<evidence type="ECO:0000313" key="4">
    <source>
        <dbReference type="Proteomes" id="UP000054560"/>
    </source>
</evidence>
<dbReference type="STRING" id="667725.A0A0L0G0T3"/>
<feature type="region of interest" description="Disordered" evidence="2">
    <location>
        <begin position="1"/>
        <end position="27"/>
    </location>
</feature>
<evidence type="ECO:0000313" key="3">
    <source>
        <dbReference type="EMBL" id="KNC82722.1"/>
    </source>
</evidence>
<feature type="coiled-coil region" evidence="1">
    <location>
        <begin position="525"/>
        <end position="552"/>
    </location>
</feature>
<feature type="coiled-coil region" evidence="1">
    <location>
        <begin position="585"/>
        <end position="675"/>
    </location>
</feature>
<feature type="compositionally biased region" description="Basic and acidic residues" evidence="2">
    <location>
        <begin position="127"/>
        <end position="138"/>
    </location>
</feature>
<accession>A0A0L0G0T3</accession>
<feature type="region of interest" description="Disordered" evidence="2">
    <location>
        <begin position="68"/>
        <end position="98"/>
    </location>
</feature>
<reference evidence="3 4" key="1">
    <citation type="submission" date="2011-02" db="EMBL/GenBank/DDBJ databases">
        <title>The Genome Sequence of Sphaeroforma arctica JP610.</title>
        <authorList>
            <consortium name="The Broad Institute Genome Sequencing Platform"/>
            <person name="Russ C."/>
            <person name="Cuomo C."/>
            <person name="Young S.K."/>
            <person name="Zeng Q."/>
            <person name="Gargeya S."/>
            <person name="Alvarado L."/>
            <person name="Berlin A."/>
            <person name="Chapman S.B."/>
            <person name="Chen Z."/>
            <person name="Freedman E."/>
            <person name="Gellesch M."/>
            <person name="Goldberg J."/>
            <person name="Griggs A."/>
            <person name="Gujja S."/>
            <person name="Heilman E."/>
            <person name="Heiman D."/>
            <person name="Howarth C."/>
            <person name="Mehta T."/>
            <person name="Neiman D."/>
            <person name="Pearson M."/>
            <person name="Roberts A."/>
            <person name="Saif S."/>
            <person name="Shea T."/>
            <person name="Shenoy N."/>
            <person name="Sisk P."/>
            <person name="Stolte C."/>
            <person name="Sykes S."/>
            <person name="White J."/>
            <person name="Yandava C."/>
            <person name="Burger G."/>
            <person name="Gray M.W."/>
            <person name="Holland P.W.H."/>
            <person name="King N."/>
            <person name="Lang F.B.F."/>
            <person name="Roger A.J."/>
            <person name="Ruiz-Trillo I."/>
            <person name="Haas B."/>
            <person name="Nusbaum C."/>
            <person name="Birren B."/>
        </authorList>
    </citation>
    <scope>NUCLEOTIDE SEQUENCE [LARGE SCALE GENOMIC DNA]</scope>
    <source>
        <strain evidence="3 4">JP610</strain>
    </source>
</reference>
<dbReference type="AlphaFoldDB" id="A0A0L0G0T3"/>
<dbReference type="GeneID" id="25905497"/>
<evidence type="ECO:0000256" key="2">
    <source>
        <dbReference type="SAM" id="MobiDB-lite"/>
    </source>
</evidence>
<protein>
    <submittedName>
        <fullName evidence="3">Uncharacterized protein</fullName>
    </submittedName>
</protein>
<feature type="coiled-coil region" evidence="1">
    <location>
        <begin position="243"/>
        <end position="284"/>
    </location>
</feature>
<proteinExistence type="predicted"/>
<dbReference type="Proteomes" id="UP000054560">
    <property type="component" value="Unassembled WGS sequence"/>
</dbReference>
<feature type="compositionally biased region" description="Basic and acidic residues" evidence="2">
    <location>
        <begin position="300"/>
        <end position="316"/>
    </location>
</feature>
<gene>
    <name evidence="3" type="ORF">SARC_04993</name>
</gene>
<feature type="coiled-coil region" evidence="1">
    <location>
        <begin position="702"/>
        <end position="796"/>
    </location>
</feature>
<dbReference type="RefSeq" id="XP_014156624.1">
    <property type="nucleotide sequence ID" value="XM_014301149.1"/>
</dbReference>
<name>A0A0L0G0T3_9EUKA</name>
<evidence type="ECO:0000256" key="1">
    <source>
        <dbReference type="SAM" id="Coils"/>
    </source>
</evidence>
<sequence>MWFGCSASPADDPTSETQTQLNEKDEKVKALASTIAEMERERDTTQEENKKLGLETKALQEKVDVFVEQGQQKDKDIEHDKRLAEEKRVSEQETNASDRLQAIEGAVAAAKEALSAEHAKHMQQYTSDKETEYQSEKEGLLKQIEALRSIVHDGQADGTTDTGDGNRELDTQIQELQTELVSKDEKIAKLLAQSKTLTTKLVTQARLEKALNAEIAALNERSTHFDSTAQHNSVNGALENGEANQQQAMAEETQRRFDEAQQTLAQKIEEIETLTATNKSLVAERDVFAGKVSSLESERIQLKSDSDKWKSEKSASEAELSAIGQERDTLKQDTEQERDTLQQEIAKEKDDHAKALEELVREKDSVTEELAGKVSELESEQARFKQDSDRWESEKSTLETEIRAVVQERDSLKQDTEHERDTLKQAIEQERDTLQRDMAKEKDDHAKALEELVRERDAMKESHTTLETQIEGTAKTLERAKRIEEKVGQLESDREKLETEVYNKTTELYELTTEVRGLRVQCAGMDALKTELAQAKQRVSRLTTEVQEKSELYDSSHAQLSSVKETLHARVREVEEQATMNLLALEKVEAELADEKANSKRLLREKQEATSLLKATKSTVEIEKKSLADVKKELADMSEAHASALKSKLQLTEQVEARNAEIDALVREKQVQENDYMEKLNALRTSTSDERQKMVEEHSKLLQEMDRSRKAISDDLADARSEYAVLQTERDGLVERVRVLEAEAATTAAVVEENCAAIAQAKADAERAQDAYESEVAVLSQKVDDSQRRIAELRATHEVECVCVVRLDWLLVTFVMLFDLFERTQLPIDLYAGVTGSQREG</sequence>
<feature type="compositionally biased region" description="Basic and acidic residues" evidence="2">
    <location>
        <begin position="68"/>
        <end position="91"/>
    </location>
</feature>
<dbReference type="EMBL" id="KQ241898">
    <property type="protein sequence ID" value="KNC82722.1"/>
    <property type="molecule type" value="Genomic_DNA"/>
</dbReference>
<feature type="coiled-coil region" evidence="1">
    <location>
        <begin position="166"/>
        <end position="193"/>
    </location>
</feature>
<keyword evidence="1" id="KW-0175">Coiled coil</keyword>
<feature type="region of interest" description="Disordered" evidence="2">
    <location>
        <begin position="300"/>
        <end position="341"/>
    </location>
</feature>
<dbReference type="eggNOG" id="KOG1836">
    <property type="taxonomic scope" value="Eukaryota"/>
</dbReference>
<feature type="compositionally biased region" description="Basic and acidic residues" evidence="2">
    <location>
        <begin position="380"/>
        <end position="396"/>
    </location>
</feature>
<feature type="region of interest" description="Disordered" evidence="2">
    <location>
        <begin position="114"/>
        <end position="138"/>
    </location>
</feature>